<keyword evidence="3" id="KW-1185">Reference proteome</keyword>
<dbReference type="OrthoDB" id="5244112at2759"/>
<dbReference type="AlphaFoldDB" id="A0A2T3A8V6"/>
<dbReference type="EMBL" id="KZ678435">
    <property type="protein sequence ID" value="PSR86957.1"/>
    <property type="molecule type" value="Genomic_DNA"/>
</dbReference>
<feature type="region of interest" description="Disordered" evidence="1">
    <location>
        <begin position="53"/>
        <end position="89"/>
    </location>
</feature>
<sequence>MSSILAVSVSLIGLLGAVFTLAIFVELVVSFPAMLTSNSQTYVHQQRNTYTFSSNAEPTLPQQHQQAQQLPPHQEQQEPEDEDWERWHDEDTAAWVDEHTYLDPDAAFAVANNSSTDQSMSCQTTNAVATTLPRRRELAMEPVTRGRTLRRVPRRHGTRTSLRV</sequence>
<name>A0A2T3A8V6_9PEZI</name>
<evidence type="ECO:0000256" key="1">
    <source>
        <dbReference type="SAM" id="MobiDB-lite"/>
    </source>
</evidence>
<feature type="compositionally biased region" description="Low complexity" evidence="1">
    <location>
        <begin position="57"/>
        <end position="74"/>
    </location>
</feature>
<dbReference type="Proteomes" id="UP000241462">
    <property type="component" value="Unassembled WGS sequence"/>
</dbReference>
<evidence type="ECO:0000313" key="3">
    <source>
        <dbReference type="Proteomes" id="UP000241462"/>
    </source>
</evidence>
<reference evidence="2 3" key="1">
    <citation type="journal article" date="2018" name="Mycol. Prog.">
        <title>Coniella lustricola, a new species from submerged detritus.</title>
        <authorList>
            <person name="Raudabaugh D.B."/>
            <person name="Iturriaga T."/>
            <person name="Carver A."/>
            <person name="Mondo S."/>
            <person name="Pangilinan J."/>
            <person name="Lipzen A."/>
            <person name="He G."/>
            <person name="Amirebrahimi M."/>
            <person name="Grigoriev I.V."/>
            <person name="Miller A.N."/>
        </authorList>
    </citation>
    <scope>NUCLEOTIDE SEQUENCE [LARGE SCALE GENOMIC DNA]</scope>
    <source>
        <strain evidence="2 3">B22-T-1</strain>
    </source>
</reference>
<dbReference type="STRING" id="2025994.A0A2T3A8V6"/>
<evidence type="ECO:0000313" key="2">
    <source>
        <dbReference type="EMBL" id="PSR86957.1"/>
    </source>
</evidence>
<organism evidence="2 3">
    <name type="scientific">Coniella lustricola</name>
    <dbReference type="NCBI Taxonomy" id="2025994"/>
    <lineage>
        <taxon>Eukaryota</taxon>
        <taxon>Fungi</taxon>
        <taxon>Dikarya</taxon>
        <taxon>Ascomycota</taxon>
        <taxon>Pezizomycotina</taxon>
        <taxon>Sordariomycetes</taxon>
        <taxon>Sordariomycetidae</taxon>
        <taxon>Diaporthales</taxon>
        <taxon>Schizoparmaceae</taxon>
        <taxon>Coniella</taxon>
    </lineage>
</organism>
<accession>A0A2T3A8V6</accession>
<protein>
    <submittedName>
        <fullName evidence="2">Uncharacterized protein</fullName>
    </submittedName>
</protein>
<gene>
    <name evidence="2" type="ORF">BD289DRAFT_482386</name>
</gene>
<dbReference type="InParanoid" id="A0A2T3A8V6"/>
<proteinExistence type="predicted"/>